<dbReference type="Pfam" id="PF18052">
    <property type="entry name" value="Rx_N"/>
    <property type="match status" value="1"/>
</dbReference>
<dbReference type="InterPro" id="IPR058922">
    <property type="entry name" value="WHD_DRP"/>
</dbReference>
<feature type="domain" description="R13L1/DRL21-like LRR repeat region" evidence="9">
    <location>
        <begin position="684"/>
        <end position="809"/>
    </location>
</feature>
<name>A0AA38ZAR2_VITRO</name>
<dbReference type="SUPFAM" id="SSF52540">
    <property type="entry name" value="P-loop containing nucleoside triphosphate hydrolases"/>
    <property type="match status" value="1"/>
</dbReference>
<dbReference type="InterPro" id="IPR036388">
    <property type="entry name" value="WH-like_DNA-bd_sf"/>
</dbReference>
<keyword evidence="5" id="KW-0067">ATP-binding</keyword>
<keyword evidence="3" id="KW-0547">Nucleotide-binding</keyword>
<dbReference type="InterPro" id="IPR041118">
    <property type="entry name" value="Rx_N"/>
</dbReference>
<evidence type="ECO:0000256" key="3">
    <source>
        <dbReference type="ARBA" id="ARBA00022741"/>
    </source>
</evidence>
<dbReference type="FunFam" id="1.10.10.10:FF:000322">
    <property type="entry name" value="Probable disease resistance protein At1g63360"/>
    <property type="match status" value="1"/>
</dbReference>
<dbReference type="AlphaFoldDB" id="A0AA38ZAR2"/>
<dbReference type="Pfam" id="PF00931">
    <property type="entry name" value="NB-ARC"/>
    <property type="match status" value="1"/>
</dbReference>
<accession>A0AA38ZAR2</accession>
<dbReference type="Gene3D" id="1.20.5.4130">
    <property type="match status" value="1"/>
</dbReference>
<dbReference type="PRINTS" id="PR00364">
    <property type="entry name" value="DISEASERSIST"/>
</dbReference>
<sequence length="1142" mass="129588">MAEAVLSALMEVIFEKMSSQILEYRILGGTEKEMSQLRSILLTIQDVLEEAEDQQLRNKMVKNWLMKLKDAAYDADDLLDEYMMEALEYEVGADDNMKLKDCMINMVCNFFSQSNPFIFHYKMKYRLKQIGERLNAIANERSKFHLKNSNVNQTYQSSGRLQSDSYLLESDVFGRDKDREEIIKLLTDNTHGDVSVIPIVGIGGLGKTTLAKLAYNDKRVDKHFQQRIWVCVSEDFDVKRIMRAILESATGNTCHLQEMEVIQQRIRELVMGKRFLLVLDDVWSDDHDKWERLKNSVRHGSEGSKILVTTRSEKVALIMGTIAPYYLKGLPEDDCWSLFEQRAFKLGVPKEASIVAIGNDIVKKCRGVPLAAKTLGNLMCFKREKSEWVDVKDSEIWNLPGEENGILQVLRLSYDDLPPHLKQCFAYCSIFPKDYSIEKENLVQLWMAEGFLPSSGRKAPEEVGNEYFNELLWRSFFENVTKDSDGNIVKCGMHHLFHDLARSVSGSDCSAVEVGRQVSIPAATRHISMVCKEREFVIPKSLLNAGKVRSFLLLVGWQKIPKVSHNFISSFKSLRALDISSTRAKKLSKSIGALKHLRYLNLSDARIKKLPSSICGLLYLQTLILKHCDLLEMLPKDLRKLIFLRHLNIYACRSLVKLPNGIGKLSSLQTLPIFIVGRGTASSIAELQGLDLHGELMIKNLENVMNKRCARAANLKEKRNLRSLKLLWEHVDEANVREHVELVIEGLQPSSDLKKLHVENYMGANFPCWLMNSSLSNLTELSLIRCQRCVQLPPLENLSVLEVLSIDGMDATRYISNDSRTNDGVVDYASLKDLTLKNMPSLLGWSEMEERYLFSNLKKLTIVDCPNMTDFPNLPSVESLELNDCNIQLLRMEMMSTSLSNLIISGFLELEALPVGLLRNNMHLLSLEIKDCPKLRSLSGELEGLCSLQKLTISNCDKLESFLESGSLKSLISLSIHGCHSLESLPEAGIGDLKSLQNLSLSNCENLMGLPETMQHLTGLQILSISSCSKLDTLPEWLGNLVSLQELELWYCENLLHLPDSMVRLTSLQFLSIWGCPHLEIRCIKEEGDDWHKIQHVPYIKINGPYIQVAGGMHFSILFLKPLLFFLIPFSNDYTVANFVKS</sequence>
<evidence type="ECO:0000256" key="4">
    <source>
        <dbReference type="ARBA" id="ARBA00022821"/>
    </source>
</evidence>
<gene>
    <name evidence="10" type="ORF">PVL29_017557</name>
</gene>
<keyword evidence="1" id="KW-0433">Leucine-rich repeat</keyword>
<evidence type="ECO:0000259" key="9">
    <source>
        <dbReference type="Pfam" id="PF25019"/>
    </source>
</evidence>
<evidence type="ECO:0000259" key="7">
    <source>
        <dbReference type="Pfam" id="PF18052"/>
    </source>
</evidence>
<dbReference type="InterPro" id="IPR042197">
    <property type="entry name" value="Apaf_helical"/>
</dbReference>
<evidence type="ECO:0000313" key="10">
    <source>
        <dbReference type="EMBL" id="KAJ9685561.1"/>
    </source>
</evidence>
<dbReference type="Gene3D" id="3.80.10.10">
    <property type="entry name" value="Ribonuclease Inhibitor"/>
    <property type="match status" value="3"/>
</dbReference>
<evidence type="ECO:0000259" key="8">
    <source>
        <dbReference type="Pfam" id="PF23559"/>
    </source>
</evidence>
<feature type="domain" description="Disease resistance protein winged helix" evidence="8">
    <location>
        <begin position="430"/>
        <end position="501"/>
    </location>
</feature>
<dbReference type="Gene3D" id="1.10.10.10">
    <property type="entry name" value="Winged helix-like DNA-binding domain superfamily/Winged helix DNA-binding domain"/>
    <property type="match status" value="1"/>
</dbReference>
<dbReference type="GO" id="GO:0043531">
    <property type="term" value="F:ADP binding"/>
    <property type="evidence" value="ECO:0007669"/>
    <property type="project" value="InterPro"/>
</dbReference>
<dbReference type="InterPro" id="IPR032675">
    <property type="entry name" value="LRR_dom_sf"/>
</dbReference>
<comment type="caution">
    <text evidence="10">The sequence shown here is derived from an EMBL/GenBank/DDBJ whole genome shotgun (WGS) entry which is preliminary data.</text>
</comment>
<dbReference type="PANTHER" id="PTHR36766">
    <property type="entry name" value="PLANT BROAD-SPECTRUM MILDEW RESISTANCE PROTEIN RPW8"/>
    <property type="match status" value="1"/>
</dbReference>
<feature type="domain" description="NB-ARC" evidence="6">
    <location>
        <begin position="177"/>
        <end position="345"/>
    </location>
</feature>
<dbReference type="Pfam" id="PF25019">
    <property type="entry name" value="LRR_R13L1-DRL21"/>
    <property type="match status" value="1"/>
</dbReference>
<protein>
    <recommendedName>
        <fullName evidence="12">Disease resistance protein RGA3</fullName>
    </recommendedName>
</protein>
<reference evidence="10 11" key="1">
    <citation type="journal article" date="2023" name="BMC Biotechnol.">
        <title>Vitis rotundifolia cv Carlos genome sequencing.</title>
        <authorList>
            <person name="Huff M."/>
            <person name="Hulse-Kemp A."/>
            <person name="Scheffler B."/>
            <person name="Youngblood R."/>
            <person name="Simpson S."/>
            <person name="Babiker E."/>
            <person name="Staton M."/>
        </authorList>
    </citation>
    <scope>NUCLEOTIDE SEQUENCE [LARGE SCALE GENOMIC DNA]</scope>
    <source>
        <tissue evidence="10">Leaf</tissue>
    </source>
</reference>
<evidence type="ECO:0008006" key="12">
    <source>
        <dbReference type="Google" id="ProtNLM"/>
    </source>
</evidence>
<dbReference type="FunFam" id="3.40.50.300:FF:001091">
    <property type="entry name" value="Probable disease resistance protein At1g61300"/>
    <property type="match status" value="1"/>
</dbReference>
<dbReference type="Gene3D" id="3.40.50.300">
    <property type="entry name" value="P-loop containing nucleotide triphosphate hydrolases"/>
    <property type="match status" value="1"/>
</dbReference>
<proteinExistence type="predicted"/>
<evidence type="ECO:0000256" key="5">
    <source>
        <dbReference type="ARBA" id="ARBA00022840"/>
    </source>
</evidence>
<organism evidence="10 11">
    <name type="scientific">Vitis rotundifolia</name>
    <name type="common">Muscadine grape</name>
    <dbReference type="NCBI Taxonomy" id="103349"/>
    <lineage>
        <taxon>Eukaryota</taxon>
        <taxon>Viridiplantae</taxon>
        <taxon>Streptophyta</taxon>
        <taxon>Embryophyta</taxon>
        <taxon>Tracheophyta</taxon>
        <taxon>Spermatophyta</taxon>
        <taxon>Magnoliopsida</taxon>
        <taxon>eudicotyledons</taxon>
        <taxon>Gunneridae</taxon>
        <taxon>Pentapetalae</taxon>
        <taxon>rosids</taxon>
        <taxon>Vitales</taxon>
        <taxon>Vitaceae</taxon>
        <taxon>Viteae</taxon>
        <taxon>Vitis</taxon>
    </lineage>
</organism>
<dbReference type="EMBL" id="JARBHA010000013">
    <property type="protein sequence ID" value="KAJ9685561.1"/>
    <property type="molecule type" value="Genomic_DNA"/>
</dbReference>
<dbReference type="Gene3D" id="1.10.8.430">
    <property type="entry name" value="Helical domain of apoptotic protease-activating factors"/>
    <property type="match status" value="1"/>
</dbReference>
<dbReference type="Proteomes" id="UP001168098">
    <property type="component" value="Unassembled WGS sequence"/>
</dbReference>
<dbReference type="InterPro" id="IPR027417">
    <property type="entry name" value="P-loop_NTPase"/>
</dbReference>
<dbReference type="SUPFAM" id="SSF52058">
    <property type="entry name" value="L domain-like"/>
    <property type="match status" value="2"/>
</dbReference>
<dbReference type="InterPro" id="IPR056789">
    <property type="entry name" value="LRR_R13L1-DRL21"/>
</dbReference>
<dbReference type="GO" id="GO:0051707">
    <property type="term" value="P:response to other organism"/>
    <property type="evidence" value="ECO:0007669"/>
    <property type="project" value="UniProtKB-ARBA"/>
</dbReference>
<evidence type="ECO:0000259" key="6">
    <source>
        <dbReference type="Pfam" id="PF00931"/>
    </source>
</evidence>
<dbReference type="Pfam" id="PF23559">
    <property type="entry name" value="WHD_DRP"/>
    <property type="match status" value="1"/>
</dbReference>
<dbReference type="PANTHER" id="PTHR36766:SF48">
    <property type="entry name" value="DISEASE RESISTANCE PROTEIN RGA3"/>
    <property type="match status" value="1"/>
</dbReference>
<keyword evidence="4" id="KW-0611">Plant defense</keyword>
<evidence type="ECO:0000256" key="1">
    <source>
        <dbReference type="ARBA" id="ARBA00022614"/>
    </source>
</evidence>
<feature type="domain" description="Disease resistance N-terminal" evidence="7">
    <location>
        <begin position="5"/>
        <end position="90"/>
    </location>
</feature>
<evidence type="ECO:0000313" key="11">
    <source>
        <dbReference type="Proteomes" id="UP001168098"/>
    </source>
</evidence>
<keyword evidence="11" id="KW-1185">Reference proteome</keyword>
<dbReference type="InterPro" id="IPR002182">
    <property type="entry name" value="NB-ARC"/>
</dbReference>
<dbReference type="GO" id="GO:0005524">
    <property type="term" value="F:ATP binding"/>
    <property type="evidence" value="ECO:0007669"/>
    <property type="project" value="UniProtKB-KW"/>
</dbReference>
<keyword evidence="2" id="KW-0677">Repeat</keyword>
<dbReference type="GO" id="GO:0006952">
    <property type="term" value="P:defense response"/>
    <property type="evidence" value="ECO:0007669"/>
    <property type="project" value="UniProtKB-KW"/>
</dbReference>
<evidence type="ECO:0000256" key="2">
    <source>
        <dbReference type="ARBA" id="ARBA00022737"/>
    </source>
</evidence>